<name>A0ACB8WIS2_9TELE</name>
<proteinExistence type="predicted"/>
<evidence type="ECO:0000313" key="2">
    <source>
        <dbReference type="Proteomes" id="UP000831701"/>
    </source>
</evidence>
<protein>
    <submittedName>
        <fullName evidence="1">Uncharacterized protein</fullName>
    </submittedName>
</protein>
<dbReference type="EMBL" id="CM041539">
    <property type="protein sequence ID" value="KAI3367636.1"/>
    <property type="molecule type" value="Genomic_DNA"/>
</dbReference>
<accession>A0ACB8WIS2</accession>
<dbReference type="Proteomes" id="UP000831701">
    <property type="component" value="Chromosome 9"/>
</dbReference>
<sequence length="757" mass="85861">MLPSTTEQVAVTRTSGLSSSASNNSNFLDSDFRYVLFPVVYGIIFILGLFANLYVLFVLRCLREAKAMGEIHIYMANLTIADLLFVCALPFWIGYYSRNGNWVYTDFMCRLTGSLFFINTYCSILFLGAISVNRYWAVTRPLDAASSDHRCRGIIVCVVIWALTVLMAIPFLIFPGTNTDENDVIRCFEGYQNETDSEKKRVAATHFAIIGMFFVVFFLVVVCNYLIARALLSQNPPQSEFRSATILSRKSNRTMSSSRERPRGVKRRALQMLLAVVGVFVLCFLPHHVIQGPWTLAALQIAQGWGHMDWDQKTRQVLSDAHQITLALMGFNCILDPVVYCFATRKFRSSYEPLTNTVHQLQTEMLPSTTEQVAVTRTSGLSSSASNDSNFLDSEFRYVLFPVVYGIIFILGLFANLYVLFVLRCLREAKAMGEIRIYMANLTIADLLFVCALPFWIGYYSRNGNWVYTDFMCRLTGSLFFINTYCSILFLGAISVNRYWAVTRPLDAASSDHRCRGIIVCVVIWALTVSMAIPFLTSPGTNTDENNVIRCFEGYQNETDSEKKRVAATHFAIIGMFFVVFFLVVVCNYLIARALLSQNPPQSEFRSATILSRKSNRTMSSSRERPRGVKRRALQMLLAVVGVFVLCFLPHHVIQGPWTLAVLQIAQGWGHMDWDQKTRQVLSDAHQITLALMGFNCILDPVVYCFATRKFRRFIMEHVKKLRKGDGCSHTVTSQLSMDSRNHSQRLQSDHQLPETD</sequence>
<reference evidence="1" key="1">
    <citation type="submission" date="2022-04" db="EMBL/GenBank/DDBJ databases">
        <title>Jade perch genome.</title>
        <authorList>
            <person name="Chao B."/>
        </authorList>
    </citation>
    <scope>NUCLEOTIDE SEQUENCE</scope>
    <source>
        <strain evidence="1">CB-2022</strain>
    </source>
</reference>
<keyword evidence="2" id="KW-1185">Reference proteome</keyword>
<gene>
    <name evidence="1" type="ORF">L3Q82_026472</name>
</gene>
<organism evidence="1 2">
    <name type="scientific">Scortum barcoo</name>
    <name type="common">barcoo grunter</name>
    <dbReference type="NCBI Taxonomy" id="214431"/>
    <lineage>
        <taxon>Eukaryota</taxon>
        <taxon>Metazoa</taxon>
        <taxon>Chordata</taxon>
        <taxon>Craniata</taxon>
        <taxon>Vertebrata</taxon>
        <taxon>Euteleostomi</taxon>
        <taxon>Actinopterygii</taxon>
        <taxon>Neopterygii</taxon>
        <taxon>Teleostei</taxon>
        <taxon>Neoteleostei</taxon>
        <taxon>Acanthomorphata</taxon>
        <taxon>Eupercaria</taxon>
        <taxon>Centrarchiformes</taxon>
        <taxon>Terapontoidei</taxon>
        <taxon>Terapontidae</taxon>
        <taxon>Scortum</taxon>
    </lineage>
</organism>
<comment type="caution">
    <text evidence="1">The sequence shown here is derived from an EMBL/GenBank/DDBJ whole genome shotgun (WGS) entry which is preliminary data.</text>
</comment>
<evidence type="ECO:0000313" key="1">
    <source>
        <dbReference type="EMBL" id="KAI3367636.1"/>
    </source>
</evidence>